<reference evidence="10 11" key="1">
    <citation type="submission" date="2017-01" db="EMBL/GenBank/DDBJ databases">
        <title>The cable genome- insights into the physiology and evolution of filamentous bacteria capable of sulfide oxidation via long distance electron transfer.</title>
        <authorList>
            <person name="Schreiber L."/>
            <person name="Bjerg J.T."/>
            <person name="Boggild A."/>
            <person name="Van De Vossenberg J."/>
            <person name="Meysman F."/>
            <person name="Nielsen L.P."/>
            <person name="Schramm A."/>
            <person name="Kjeldsen K.U."/>
        </authorList>
    </citation>
    <scope>NUCLEOTIDE SEQUENCE [LARGE SCALE GENOMIC DNA]</scope>
    <source>
        <strain evidence="10">A5</strain>
    </source>
</reference>
<dbReference type="EMBL" id="MTKS01000262">
    <property type="protein sequence ID" value="RWX50799.1"/>
    <property type="molecule type" value="Genomic_DNA"/>
</dbReference>
<dbReference type="Proteomes" id="UP000288892">
    <property type="component" value="Unassembled WGS sequence"/>
</dbReference>
<dbReference type="GO" id="GO:0006281">
    <property type="term" value="P:DNA repair"/>
    <property type="evidence" value="ECO:0007669"/>
    <property type="project" value="UniProtKB-KW"/>
</dbReference>
<dbReference type="Gene3D" id="1.10.10.160">
    <property type="match status" value="1"/>
</dbReference>
<dbReference type="PANTHER" id="PTHR30591">
    <property type="entry name" value="RECBCD ENZYME SUBUNIT RECC"/>
    <property type="match status" value="1"/>
</dbReference>
<feature type="non-terminal residue" evidence="10">
    <location>
        <position position="407"/>
    </location>
</feature>
<gene>
    <name evidence="10" type="ORF">VU01_12624</name>
</gene>
<dbReference type="GO" id="GO:0008854">
    <property type="term" value="F:exodeoxyribonuclease V activity"/>
    <property type="evidence" value="ECO:0007669"/>
    <property type="project" value="UniProtKB-EC"/>
</dbReference>
<evidence type="ECO:0000256" key="4">
    <source>
        <dbReference type="ARBA" id="ARBA00022801"/>
    </source>
</evidence>
<evidence type="ECO:0000313" key="11">
    <source>
        <dbReference type="Proteomes" id="UP000288892"/>
    </source>
</evidence>
<dbReference type="PANTHER" id="PTHR30591:SF1">
    <property type="entry name" value="RECBCD ENZYME SUBUNIT RECC"/>
    <property type="match status" value="1"/>
</dbReference>
<comment type="caution">
    <text evidence="10">The sequence shown here is derived from an EMBL/GenBank/DDBJ whole genome shotgun (WGS) entry which is preliminary data.</text>
</comment>
<evidence type="ECO:0000256" key="6">
    <source>
        <dbReference type="ARBA" id="ARBA00022839"/>
    </source>
</evidence>
<dbReference type="GO" id="GO:0004386">
    <property type="term" value="F:helicase activity"/>
    <property type="evidence" value="ECO:0007669"/>
    <property type="project" value="UniProtKB-KW"/>
</dbReference>
<keyword evidence="3" id="KW-0227">DNA damage</keyword>
<dbReference type="Pfam" id="PF04257">
    <property type="entry name" value="Exonuc_V_gamma"/>
    <property type="match status" value="1"/>
</dbReference>
<accession>A0A444JCI5</accession>
<evidence type="ECO:0000256" key="3">
    <source>
        <dbReference type="ARBA" id="ARBA00022763"/>
    </source>
</evidence>
<evidence type="ECO:0000256" key="5">
    <source>
        <dbReference type="ARBA" id="ARBA00022806"/>
    </source>
</evidence>
<keyword evidence="7" id="KW-0067">ATP-binding</keyword>
<keyword evidence="1" id="KW-0540">Nuclease</keyword>
<dbReference type="InterPro" id="IPR027417">
    <property type="entry name" value="P-loop_NTPase"/>
</dbReference>
<dbReference type="GO" id="GO:0003677">
    <property type="term" value="F:DNA binding"/>
    <property type="evidence" value="ECO:0007669"/>
    <property type="project" value="UniProtKB-KW"/>
</dbReference>
<evidence type="ECO:0000256" key="8">
    <source>
        <dbReference type="ARBA" id="ARBA00023125"/>
    </source>
</evidence>
<dbReference type="EC" id="3.1.11.5" evidence="10"/>
<keyword evidence="11" id="KW-1185">Reference proteome</keyword>
<evidence type="ECO:0000256" key="1">
    <source>
        <dbReference type="ARBA" id="ARBA00022722"/>
    </source>
</evidence>
<dbReference type="Gene3D" id="3.40.50.300">
    <property type="entry name" value="P-loop containing nucleotide triphosphate hydrolases"/>
    <property type="match status" value="1"/>
</dbReference>
<evidence type="ECO:0000256" key="7">
    <source>
        <dbReference type="ARBA" id="ARBA00022840"/>
    </source>
</evidence>
<sequence>MYLFQSNRLENLFDALCATLTEPISNPLAPEIIVVQNPGMARWLSQQIALRTGISAHFSFPLPASFIWHLFEQTLQGLPDLSRFDRNVLLWRVQLELEFLLAEPGMEEINVYLAEDADGRKRFQLAEKISDLFDQYQVYRPAMLLHWEQGGEGHWQARLWRRLTAENRMHRAALLQRFLQAAELGELRTDGLPERVSIFGINSLAPAYLEVIERVSEFVDIRIFHLSPCQQAWDDILSERLLALKRQSWREQGVDDLSAYFTAGNPLLASMGTVGQEFFSLLMGNAPQEMQLYQEPEGDSLLQQIQSDILNLHDRGGQGGGLYQGLDQGFDQGLDQEYDQSKGALLPDDSSIRFHCCHSPMREIQVLHDRLLDLFASDPSLKPADILVMAPDITAYAPAVAGVFGSA</sequence>
<keyword evidence="6" id="KW-0269">Exonuclease</keyword>
<keyword evidence="4 10" id="KW-0378">Hydrolase</keyword>
<keyword evidence="8" id="KW-0238">DNA-binding</keyword>
<dbReference type="SUPFAM" id="SSF52540">
    <property type="entry name" value="P-loop containing nucleoside triphosphate hydrolases"/>
    <property type="match status" value="2"/>
</dbReference>
<dbReference type="Gene3D" id="3.40.50.10930">
    <property type="match status" value="1"/>
</dbReference>
<evidence type="ECO:0000256" key="2">
    <source>
        <dbReference type="ARBA" id="ARBA00022741"/>
    </source>
</evidence>
<dbReference type="GO" id="GO:0005524">
    <property type="term" value="F:ATP binding"/>
    <property type="evidence" value="ECO:0007669"/>
    <property type="project" value="UniProtKB-KW"/>
</dbReference>
<dbReference type="AlphaFoldDB" id="A0A444JCI5"/>
<proteinExistence type="predicted"/>
<evidence type="ECO:0000256" key="9">
    <source>
        <dbReference type="ARBA" id="ARBA00023204"/>
    </source>
</evidence>
<keyword evidence="5" id="KW-0347">Helicase</keyword>
<dbReference type="GO" id="GO:0006310">
    <property type="term" value="P:DNA recombination"/>
    <property type="evidence" value="ECO:0007669"/>
    <property type="project" value="TreeGrafter"/>
</dbReference>
<keyword evidence="9" id="KW-0234">DNA repair</keyword>
<protein>
    <submittedName>
        <fullName evidence="10">Exodeoxyribonuclease V, gamma subunit</fullName>
        <ecNumber evidence="10">3.1.11.5</ecNumber>
    </submittedName>
</protein>
<evidence type="ECO:0000313" key="10">
    <source>
        <dbReference type="EMBL" id="RWX50799.1"/>
    </source>
</evidence>
<keyword evidence="2" id="KW-0547">Nucleotide-binding</keyword>
<dbReference type="InterPro" id="IPR013986">
    <property type="entry name" value="DExx_box_DNA_helicase_dom_sf"/>
</dbReference>
<name>A0A444JCI5_9BACT</name>
<organism evidence="10 11">
    <name type="scientific">Candidatus Electrothrix marina</name>
    <dbReference type="NCBI Taxonomy" id="1859130"/>
    <lineage>
        <taxon>Bacteria</taxon>
        <taxon>Pseudomonadati</taxon>
        <taxon>Thermodesulfobacteriota</taxon>
        <taxon>Desulfobulbia</taxon>
        <taxon>Desulfobulbales</taxon>
        <taxon>Desulfobulbaceae</taxon>
        <taxon>Candidatus Electrothrix</taxon>
    </lineage>
</organism>